<dbReference type="GO" id="GO:0008757">
    <property type="term" value="F:S-adenosylmethionine-dependent methyltransferase activity"/>
    <property type="evidence" value="ECO:0007669"/>
    <property type="project" value="InterPro"/>
</dbReference>
<dbReference type="InterPro" id="IPR051052">
    <property type="entry name" value="Diverse_substrate_MTase"/>
</dbReference>
<accession>A0A316U852</accession>
<dbReference type="Gene3D" id="3.40.50.150">
    <property type="entry name" value="Vaccinia Virus protein VP39"/>
    <property type="match status" value="1"/>
</dbReference>
<keyword evidence="6" id="KW-1185">Reference proteome</keyword>
<dbReference type="CDD" id="cd02440">
    <property type="entry name" value="AdoMet_MTases"/>
    <property type="match status" value="1"/>
</dbReference>
<dbReference type="OrthoDB" id="10027013at2759"/>
<dbReference type="Pfam" id="PF08241">
    <property type="entry name" value="Methyltransf_11"/>
    <property type="match status" value="1"/>
</dbReference>
<comment type="similarity">
    <text evidence="1">Belongs to the methyltransferase superfamily.</text>
</comment>
<dbReference type="InterPro" id="IPR013216">
    <property type="entry name" value="Methyltransf_11"/>
</dbReference>
<keyword evidence="2 5" id="KW-0489">Methyltransferase</keyword>
<dbReference type="SUPFAM" id="SSF53335">
    <property type="entry name" value="S-adenosyl-L-methionine-dependent methyltransferases"/>
    <property type="match status" value="1"/>
</dbReference>
<keyword evidence="3 5" id="KW-0808">Transferase</keyword>
<dbReference type="GO" id="GO:0032259">
    <property type="term" value="P:methylation"/>
    <property type="evidence" value="ECO:0007669"/>
    <property type="project" value="UniProtKB-KW"/>
</dbReference>
<evidence type="ECO:0000256" key="1">
    <source>
        <dbReference type="ARBA" id="ARBA00008361"/>
    </source>
</evidence>
<dbReference type="AlphaFoldDB" id="A0A316U852"/>
<evidence type="ECO:0000256" key="2">
    <source>
        <dbReference type="ARBA" id="ARBA00022603"/>
    </source>
</evidence>
<reference evidence="5 6" key="1">
    <citation type="journal article" date="2018" name="Mol. Biol. Evol.">
        <title>Broad Genomic Sampling Reveals a Smut Pathogenic Ancestry of the Fungal Clade Ustilaginomycotina.</title>
        <authorList>
            <person name="Kijpornyongpan T."/>
            <person name="Mondo S.J."/>
            <person name="Barry K."/>
            <person name="Sandor L."/>
            <person name="Lee J."/>
            <person name="Lipzen A."/>
            <person name="Pangilinan J."/>
            <person name="LaButti K."/>
            <person name="Hainaut M."/>
            <person name="Henrissat B."/>
            <person name="Grigoriev I.V."/>
            <person name="Spatafora J.W."/>
            <person name="Aime M.C."/>
        </authorList>
    </citation>
    <scope>NUCLEOTIDE SEQUENCE [LARGE SCALE GENOMIC DNA]</scope>
    <source>
        <strain evidence="5 6">MCA 4718</strain>
    </source>
</reference>
<gene>
    <name evidence="5" type="ORF">BCV69DRAFT_298809</name>
</gene>
<dbReference type="GeneID" id="37015991"/>
<name>A0A316U852_9BASI</name>
<protein>
    <submittedName>
        <fullName evidence="5">S-adenosyl-L-methionine-dependent methyltransferase</fullName>
    </submittedName>
</protein>
<organism evidence="5 6">
    <name type="scientific">Pseudomicrostroma glucosiphilum</name>
    <dbReference type="NCBI Taxonomy" id="1684307"/>
    <lineage>
        <taxon>Eukaryota</taxon>
        <taxon>Fungi</taxon>
        <taxon>Dikarya</taxon>
        <taxon>Basidiomycota</taxon>
        <taxon>Ustilaginomycotina</taxon>
        <taxon>Exobasidiomycetes</taxon>
        <taxon>Microstromatales</taxon>
        <taxon>Microstromatales incertae sedis</taxon>
        <taxon>Pseudomicrostroma</taxon>
    </lineage>
</organism>
<sequence length="337" mass="37567">MSAFSNEKHFDAVEYLANRPQYSQTFIDLIRTWHDKGTAKYDDVLDIGCGPGQTAYRLAELFKNTVGVDPSPVMLAAAQDPAVPAHLGVSVPTGHQLSFKQSKGESTGLPDGSFDLINAATSAHWLPWQKDASGGAIWKEMARLLRPGGSLVFAGYVSVVLPGHGLITDRMDEFVRSPEGFALASDRSDELNPHMIGYTFYKTMPPPPEPYFDASQTTMLRLCVRFNDNFHITASDIPPVPDWARSAGLSAGPDTAVVTKKGSLRSLALFLRSTSAWPRYVDEHPEEKELEKTCEDLPFRLLEKWRREEEQKTGKLLDLDEEVEFVYPTAMLFARKR</sequence>
<dbReference type="Proteomes" id="UP000245942">
    <property type="component" value="Unassembled WGS sequence"/>
</dbReference>
<evidence type="ECO:0000313" key="6">
    <source>
        <dbReference type="Proteomes" id="UP000245942"/>
    </source>
</evidence>
<dbReference type="RefSeq" id="XP_025348178.1">
    <property type="nucleotide sequence ID" value="XM_025494257.1"/>
</dbReference>
<dbReference type="STRING" id="1684307.A0A316U852"/>
<proteinExistence type="inferred from homology"/>
<dbReference type="PANTHER" id="PTHR44942">
    <property type="entry name" value="METHYLTRANSF_11 DOMAIN-CONTAINING PROTEIN"/>
    <property type="match status" value="1"/>
</dbReference>
<evidence type="ECO:0000259" key="4">
    <source>
        <dbReference type="Pfam" id="PF08241"/>
    </source>
</evidence>
<feature type="domain" description="Methyltransferase type 11" evidence="4">
    <location>
        <begin position="45"/>
        <end position="153"/>
    </location>
</feature>
<dbReference type="PANTHER" id="PTHR44942:SF4">
    <property type="entry name" value="METHYLTRANSFERASE TYPE 11 DOMAIN-CONTAINING PROTEIN"/>
    <property type="match status" value="1"/>
</dbReference>
<dbReference type="InterPro" id="IPR029063">
    <property type="entry name" value="SAM-dependent_MTases_sf"/>
</dbReference>
<evidence type="ECO:0000256" key="3">
    <source>
        <dbReference type="ARBA" id="ARBA00022679"/>
    </source>
</evidence>
<dbReference type="EMBL" id="KZ819326">
    <property type="protein sequence ID" value="PWN21018.1"/>
    <property type="molecule type" value="Genomic_DNA"/>
</dbReference>
<evidence type="ECO:0000313" key="5">
    <source>
        <dbReference type="EMBL" id="PWN21018.1"/>
    </source>
</evidence>